<sequence length="342" mass="36635">MAVAKKITINDVALAAGVSVSTVSLVLSGKGRISPATGQRVNDAVEQLGFVRNRQAASLRGGQSGVIGLIVRDLTSPFYAELTAGLTEALEAQGRMVFLLHGGREAGQLVQRLEMLLTQGVDGVIIAGASGVSSELCERAAEKGIPLVFASRASYLDEADTLRPDNMQAAQMLTEHLIRRGHQRIAWLGGKSSSLTRAERVGGYCATLLKYGLPFHSEWVVECESSQKKAAEAMGTLLRHNPTLSAVICYNETIAMGAWFGLIRAGRQSGESGVGTFFDQQIGLGAFADVAENALDDLPIVWATTPAREMGYQLADRIMQRIEKTELPMGHHIFPARLVATS</sequence>
<reference evidence="6 7" key="1">
    <citation type="submission" date="2021-06" db="EMBL/GenBank/DDBJ databases">
        <title>Leclercia pneumoniae sp. nov.</title>
        <authorList>
            <person name="Hoenemann M."/>
            <person name="Viehweger A."/>
            <person name="Dietze N."/>
        </authorList>
    </citation>
    <scope>NUCLEOTIDE SEQUENCE [LARGE SCALE GENOMIC DNA]</scope>
    <source>
        <strain evidence="7">49125</strain>
    </source>
</reference>
<dbReference type="PROSITE" id="PS50932">
    <property type="entry name" value="HTH_LACI_2"/>
    <property type="match status" value="1"/>
</dbReference>
<dbReference type="RefSeq" id="WP_207293644.1">
    <property type="nucleotide sequence ID" value="NZ_CP071383.1"/>
</dbReference>
<keyword evidence="4" id="KW-0804">Transcription</keyword>
<evidence type="ECO:0000313" key="6">
    <source>
        <dbReference type="EMBL" id="QWW77830.1"/>
    </source>
</evidence>
<dbReference type="Proteomes" id="UP000683497">
    <property type="component" value="Chromosome"/>
</dbReference>
<dbReference type="Gene3D" id="3.40.50.2300">
    <property type="match status" value="2"/>
</dbReference>
<dbReference type="SUPFAM" id="SSF53822">
    <property type="entry name" value="Periplasmic binding protein-like I"/>
    <property type="match status" value="1"/>
</dbReference>
<dbReference type="Pfam" id="PF00356">
    <property type="entry name" value="LacI"/>
    <property type="match status" value="1"/>
</dbReference>
<dbReference type="PANTHER" id="PTHR30146">
    <property type="entry name" value="LACI-RELATED TRANSCRIPTIONAL REPRESSOR"/>
    <property type="match status" value="1"/>
</dbReference>
<dbReference type="InterPro" id="IPR001761">
    <property type="entry name" value="Peripla_BP/Lac1_sug-bd_dom"/>
</dbReference>
<keyword evidence="2" id="KW-0805">Transcription regulation</keyword>
<dbReference type="PROSITE" id="PS00356">
    <property type="entry name" value="HTH_LACI_1"/>
    <property type="match status" value="1"/>
</dbReference>
<proteinExistence type="predicted"/>
<feature type="domain" description="HTH lacI-type" evidence="5">
    <location>
        <begin position="7"/>
        <end position="61"/>
    </location>
</feature>
<dbReference type="Pfam" id="PF00532">
    <property type="entry name" value="Peripla_BP_1"/>
    <property type="match status" value="1"/>
</dbReference>
<name>A0ABX8JNL8_9ENTR</name>
<organism evidence="6 7">
    <name type="scientific">Leclercia pneumoniae</name>
    <dbReference type="NCBI Taxonomy" id="2815358"/>
    <lineage>
        <taxon>Bacteria</taxon>
        <taxon>Pseudomonadati</taxon>
        <taxon>Pseudomonadota</taxon>
        <taxon>Gammaproteobacteria</taxon>
        <taxon>Enterobacterales</taxon>
        <taxon>Enterobacteriaceae</taxon>
        <taxon>Leclercia</taxon>
    </lineage>
</organism>
<gene>
    <name evidence="6" type="ORF">KQ929_11075</name>
</gene>
<dbReference type="SMART" id="SM00354">
    <property type="entry name" value="HTH_LACI"/>
    <property type="match status" value="1"/>
</dbReference>
<evidence type="ECO:0000313" key="7">
    <source>
        <dbReference type="Proteomes" id="UP000683497"/>
    </source>
</evidence>
<accession>A0ABX8JNL8</accession>
<dbReference type="NCBIfam" id="NF007449">
    <property type="entry name" value="PRK10014.1"/>
    <property type="match status" value="1"/>
</dbReference>
<dbReference type="Gene3D" id="1.10.260.40">
    <property type="entry name" value="lambda repressor-like DNA-binding domains"/>
    <property type="match status" value="1"/>
</dbReference>
<dbReference type="InterPro" id="IPR000843">
    <property type="entry name" value="HTH_LacI"/>
</dbReference>
<evidence type="ECO:0000256" key="1">
    <source>
        <dbReference type="ARBA" id="ARBA00022491"/>
    </source>
</evidence>
<evidence type="ECO:0000259" key="5">
    <source>
        <dbReference type="PROSITE" id="PS50932"/>
    </source>
</evidence>
<evidence type="ECO:0000256" key="2">
    <source>
        <dbReference type="ARBA" id="ARBA00023015"/>
    </source>
</evidence>
<evidence type="ECO:0000256" key="3">
    <source>
        <dbReference type="ARBA" id="ARBA00023125"/>
    </source>
</evidence>
<dbReference type="CDD" id="cd06289">
    <property type="entry name" value="PBP1_MalI-like"/>
    <property type="match status" value="1"/>
</dbReference>
<dbReference type="InterPro" id="IPR028082">
    <property type="entry name" value="Peripla_BP_I"/>
</dbReference>
<dbReference type="PANTHER" id="PTHR30146:SF148">
    <property type="entry name" value="HTH-TYPE TRANSCRIPTIONAL REPRESSOR PURR-RELATED"/>
    <property type="match status" value="1"/>
</dbReference>
<dbReference type="InterPro" id="IPR010982">
    <property type="entry name" value="Lambda_DNA-bd_dom_sf"/>
</dbReference>
<dbReference type="EMBL" id="CP076838">
    <property type="protein sequence ID" value="QWW77830.1"/>
    <property type="molecule type" value="Genomic_DNA"/>
</dbReference>
<keyword evidence="7" id="KW-1185">Reference proteome</keyword>
<keyword evidence="3" id="KW-0238">DNA-binding</keyword>
<dbReference type="CDD" id="cd01392">
    <property type="entry name" value="HTH_LacI"/>
    <property type="match status" value="1"/>
</dbReference>
<evidence type="ECO:0000256" key="4">
    <source>
        <dbReference type="ARBA" id="ARBA00023163"/>
    </source>
</evidence>
<protein>
    <submittedName>
        <fullName evidence="6">Mal regulon transcriptional regulator MalI</fullName>
    </submittedName>
</protein>
<dbReference type="SUPFAM" id="SSF47413">
    <property type="entry name" value="lambda repressor-like DNA-binding domains"/>
    <property type="match status" value="1"/>
</dbReference>
<keyword evidence="1" id="KW-0678">Repressor</keyword>